<dbReference type="InterPro" id="IPR015904">
    <property type="entry name" value="Sulphide_quinone_reductase"/>
</dbReference>
<evidence type="ECO:0000256" key="4">
    <source>
        <dbReference type="ARBA" id="ARBA00022827"/>
    </source>
</evidence>
<gene>
    <name evidence="8" type="ORF">ICL16_08425</name>
</gene>
<evidence type="ECO:0000256" key="1">
    <source>
        <dbReference type="ARBA" id="ARBA00001974"/>
    </source>
</evidence>
<dbReference type="Pfam" id="PF07992">
    <property type="entry name" value="Pyr_redox_2"/>
    <property type="match status" value="1"/>
</dbReference>
<dbReference type="PANTHER" id="PTHR10632">
    <property type="entry name" value="SULFIDE:QUINONE OXIDOREDUCTASE"/>
    <property type="match status" value="1"/>
</dbReference>
<dbReference type="GO" id="GO:0071949">
    <property type="term" value="F:FAD binding"/>
    <property type="evidence" value="ECO:0007669"/>
    <property type="project" value="TreeGrafter"/>
</dbReference>
<keyword evidence="9" id="KW-1185">Reference proteome</keyword>
<dbReference type="RefSeq" id="WP_190826390.1">
    <property type="nucleotide sequence ID" value="NZ_CAWPPI010000034.1"/>
</dbReference>
<dbReference type="GO" id="GO:0070224">
    <property type="term" value="F:sulfide:quinone oxidoreductase activity"/>
    <property type="evidence" value="ECO:0007669"/>
    <property type="project" value="TreeGrafter"/>
</dbReference>
<accession>A0A8J6XFK6</accession>
<keyword evidence="3" id="KW-0874">Quinone</keyword>
<comment type="cofactor">
    <cofactor evidence="1">
        <name>FAD</name>
        <dbReference type="ChEBI" id="CHEBI:57692"/>
    </cofactor>
</comment>
<evidence type="ECO:0000313" key="8">
    <source>
        <dbReference type="EMBL" id="MBD2772105.1"/>
    </source>
</evidence>
<keyword evidence="2" id="KW-0285">Flavoprotein</keyword>
<evidence type="ECO:0000313" key="9">
    <source>
        <dbReference type="Proteomes" id="UP000629098"/>
    </source>
</evidence>
<reference evidence="8" key="1">
    <citation type="submission" date="2020-09" db="EMBL/GenBank/DDBJ databases">
        <title>Iningainema tapete sp. nov. (Scytonemataceae, Cyanobacteria) from greenhouses in central Florida (USA) produces two types of nodularin with biosynthetic potential for microcystin-LR and anabaenopeptins.</title>
        <authorList>
            <person name="Berthold D.E."/>
            <person name="Lefler F.W."/>
            <person name="Huang I.-S."/>
            <person name="Abdulla H."/>
            <person name="Zimba P.V."/>
            <person name="Laughinghouse H.D. IV."/>
        </authorList>
    </citation>
    <scope>NUCLEOTIDE SEQUENCE</scope>
    <source>
        <strain evidence="8">BLCCT55</strain>
    </source>
</reference>
<name>A0A8J6XFK6_9CYAN</name>
<feature type="domain" description="FAD/NAD(P)-binding" evidence="7">
    <location>
        <begin position="24"/>
        <end position="139"/>
    </location>
</feature>
<comment type="caution">
    <text evidence="8">The sequence shown here is derived from an EMBL/GenBank/DDBJ whole genome shotgun (WGS) entry which is preliminary data.</text>
</comment>
<evidence type="ECO:0000256" key="3">
    <source>
        <dbReference type="ARBA" id="ARBA00022719"/>
    </source>
</evidence>
<dbReference type="InterPro" id="IPR036188">
    <property type="entry name" value="FAD/NAD-bd_sf"/>
</dbReference>
<dbReference type="Proteomes" id="UP000629098">
    <property type="component" value="Unassembled WGS sequence"/>
</dbReference>
<dbReference type="InterPro" id="IPR023753">
    <property type="entry name" value="FAD/NAD-binding_dom"/>
</dbReference>
<protein>
    <submittedName>
        <fullName evidence="8">NAD(P)/FAD-dependent oxidoreductase</fullName>
    </submittedName>
</protein>
<evidence type="ECO:0000256" key="2">
    <source>
        <dbReference type="ARBA" id="ARBA00022630"/>
    </source>
</evidence>
<dbReference type="SUPFAM" id="SSF51905">
    <property type="entry name" value="FAD/NAD(P)-binding domain"/>
    <property type="match status" value="2"/>
</dbReference>
<dbReference type="GO" id="GO:0070221">
    <property type="term" value="P:sulfide oxidation, using sulfide:quinone oxidoreductase"/>
    <property type="evidence" value="ECO:0007669"/>
    <property type="project" value="TreeGrafter"/>
</dbReference>
<dbReference type="PANTHER" id="PTHR10632:SF2">
    <property type="entry name" value="SULFIDE:QUINONE OXIDOREDUCTASE, MITOCHONDRIAL"/>
    <property type="match status" value="1"/>
</dbReference>
<keyword evidence="6" id="KW-0560">Oxidoreductase</keyword>
<sequence>MSALAKPAAHKSAILNDAVSVQHQVVVVGGGASGITVAAQLLKKNQQLDVAIIEPRDKHYYQPAWTLVGGGIYKAEDTVRDEKDYIPDGATWLKDCVAQLDPDNNTVITQEGKRICYEYLVLAPGIQINWHLIKGLKEAIGQDGVCSNYAYEYAPYTWEVIKNFKGGNAIFTYPNTPVKCGGAPLKIMYLADDAFRKQGVRRQSKVMFCTAMGVIFSVKEFAETLLSVVERKQIDVRYKHNLKEIKADTKTAIFDVSTDSGVLEIAIQYDLLHITPPMSAPDFIKQSKLAVLDGAGQGWVNVNKHTLQHNVYPNVFSLGDAASLPTSKTAAAVRKQAPVVVHNLLALMNSKNLAQKYNGYTCCPITTGYDKVVLAEFGYDNKLYPTFPIDPTRERYSMWLLKKYGFPYIYWNRMLKGKPFEGKLLGIGSAICLLCQRAPN</sequence>
<dbReference type="EMBL" id="JACXAE010000034">
    <property type="protein sequence ID" value="MBD2772105.1"/>
    <property type="molecule type" value="Genomic_DNA"/>
</dbReference>
<proteinExistence type="predicted"/>
<organism evidence="8 9">
    <name type="scientific">Iningainema tapete BLCC-T55</name>
    <dbReference type="NCBI Taxonomy" id="2748662"/>
    <lineage>
        <taxon>Bacteria</taxon>
        <taxon>Bacillati</taxon>
        <taxon>Cyanobacteriota</taxon>
        <taxon>Cyanophyceae</taxon>
        <taxon>Nostocales</taxon>
        <taxon>Scytonemataceae</taxon>
        <taxon>Iningainema tapete</taxon>
    </lineage>
</organism>
<evidence type="ECO:0000256" key="5">
    <source>
        <dbReference type="ARBA" id="ARBA00022946"/>
    </source>
</evidence>
<dbReference type="AlphaFoldDB" id="A0A8J6XFK6"/>
<evidence type="ECO:0000256" key="6">
    <source>
        <dbReference type="ARBA" id="ARBA00023002"/>
    </source>
</evidence>
<evidence type="ECO:0000259" key="7">
    <source>
        <dbReference type="Pfam" id="PF07992"/>
    </source>
</evidence>
<dbReference type="Gene3D" id="3.50.50.60">
    <property type="entry name" value="FAD/NAD(P)-binding domain"/>
    <property type="match status" value="2"/>
</dbReference>
<dbReference type="FunFam" id="3.50.50.60:FF:000034">
    <property type="entry name" value="sulfide:quinone oxidoreductase, mitochondrial"/>
    <property type="match status" value="1"/>
</dbReference>
<dbReference type="GO" id="GO:0048038">
    <property type="term" value="F:quinone binding"/>
    <property type="evidence" value="ECO:0007669"/>
    <property type="project" value="UniProtKB-KW"/>
</dbReference>
<keyword evidence="4" id="KW-0274">FAD</keyword>
<keyword evidence="5" id="KW-0809">Transit peptide</keyword>